<proteinExistence type="predicted"/>
<protein>
    <submittedName>
        <fullName evidence="1">Uncharacterized protein</fullName>
    </submittedName>
</protein>
<evidence type="ECO:0000313" key="2">
    <source>
        <dbReference type="Proteomes" id="UP000261174"/>
    </source>
</evidence>
<sequence>MRKAIILKKDNYSRMGTIATIKFLDGKPAGTADTFMFEGSCYKILGVVVPSSSEILWNNSLEGIYDCRILEVEKPD</sequence>
<dbReference type="AlphaFoldDB" id="A0A3E1NSL0"/>
<accession>A0A3E1NSL0</accession>
<name>A0A3E1NSL0_9BACT</name>
<evidence type="ECO:0000313" key="1">
    <source>
        <dbReference type="EMBL" id="RFM30748.1"/>
    </source>
</evidence>
<dbReference type="RefSeq" id="WP_116857508.1">
    <property type="nucleotide sequence ID" value="NZ_QTJV01000019.1"/>
</dbReference>
<organism evidence="1 2">
    <name type="scientific">Chitinophaga silvisoli</name>
    <dbReference type="NCBI Taxonomy" id="2291814"/>
    <lineage>
        <taxon>Bacteria</taxon>
        <taxon>Pseudomonadati</taxon>
        <taxon>Bacteroidota</taxon>
        <taxon>Chitinophagia</taxon>
        <taxon>Chitinophagales</taxon>
        <taxon>Chitinophagaceae</taxon>
        <taxon>Chitinophaga</taxon>
    </lineage>
</organism>
<keyword evidence="2" id="KW-1185">Reference proteome</keyword>
<gene>
    <name evidence="1" type="ORF">DXN04_32045</name>
</gene>
<dbReference type="OrthoDB" id="678238at2"/>
<comment type="caution">
    <text evidence="1">The sequence shown here is derived from an EMBL/GenBank/DDBJ whole genome shotgun (WGS) entry which is preliminary data.</text>
</comment>
<reference evidence="1 2" key="1">
    <citation type="submission" date="2018-08" db="EMBL/GenBank/DDBJ databases">
        <title>Chitinophaga sp. K20C18050901, a novel bacterium isolated from forest soil.</title>
        <authorList>
            <person name="Wang C."/>
        </authorList>
    </citation>
    <scope>NUCLEOTIDE SEQUENCE [LARGE SCALE GENOMIC DNA]</scope>
    <source>
        <strain evidence="1 2">K20C18050901</strain>
    </source>
</reference>
<dbReference type="EMBL" id="QTJV01000019">
    <property type="protein sequence ID" value="RFM30748.1"/>
    <property type="molecule type" value="Genomic_DNA"/>
</dbReference>
<dbReference type="Proteomes" id="UP000261174">
    <property type="component" value="Unassembled WGS sequence"/>
</dbReference>